<evidence type="ECO:0000259" key="1">
    <source>
        <dbReference type="Pfam" id="PF01323"/>
    </source>
</evidence>
<dbReference type="OrthoDB" id="9799122at2"/>
<keyword evidence="3" id="KW-1185">Reference proteome</keyword>
<dbReference type="PANTHER" id="PTHR13887:SF41">
    <property type="entry name" value="THIOREDOXIN SUPERFAMILY PROTEIN"/>
    <property type="match status" value="1"/>
</dbReference>
<dbReference type="SUPFAM" id="SSF52833">
    <property type="entry name" value="Thioredoxin-like"/>
    <property type="match status" value="1"/>
</dbReference>
<accession>A0A4R4P394</accession>
<name>A0A4R4P394_9ACTN</name>
<dbReference type="Gene3D" id="3.40.30.10">
    <property type="entry name" value="Glutaredoxin"/>
    <property type="match status" value="1"/>
</dbReference>
<evidence type="ECO:0000313" key="2">
    <source>
        <dbReference type="EMBL" id="TDC15203.1"/>
    </source>
</evidence>
<proteinExistence type="predicted"/>
<dbReference type="InterPro" id="IPR001853">
    <property type="entry name" value="DSBA-like_thioredoxin_dom"/>
</dbReference>
<dbReference type="AlphaFoldDB" id="A0A4R4P394"/>
<dbReference type="InterPro" id="IPR036249">
    <property type="entry name" value="Thioredoxin-like_sf"/>
</dbReference>
<dbReference type="PANTHER" id="PTHR13887">
    <property type="entry name" value="GLUTATHIONE S-TRANSFERASE KAPPA"/>
    <property type="match status" value="1"/>
</dbReference>
<feature type="domain" description="DSBA-like thioredoxin" evidence="1">
    <location>
        <begin position="3"/>
        <end position="204"/>
    </location>
</feature>
<evidence type="ECO:0000313" key="3">
    <source>
        <dbReference type="Proteomes" id="UP000295431"/>
    </source>
</evidence>
<reference evidence="2 3" key="1">
    <citation type="submission" date="2019-03" db="EMBL/GenBank/DDBJ databases">
        <title>Draft genome sequences of novel Actinobacteria.</title>
        <authorList>
            <person name="Sahin N."/>
            <person name="Ay H."/>
            <person name="Saygin H."/>
        </authorList>
    </citation>
    <scope>NUCLEOTIDE SEQUENCE [LARGE SCALE GENOMIC DNA]</scope>
    <source>
        <strain evidence="2 3">DSM 45347</strain>
    </source>
</reference>
<comment type="caution">
    <text evidence="2">The sequence shown here is derived from an EMBL/GenBank/DDBJ whole genome shotgun (WGS) entry which is preliminary data.</text>
</comment>
<protein>
    <submittedName>
        <fullName evidence="2">DsbA family oxidoreductase</fullName>
    </submittedName>
</protein>
<dbReference type="CDD" id="cd03024">
    <property type="entry name" value="DsbA_FrnE"/>
    <property type="match status" value="1"/>
</dbReference>
<gene>
    <name evidence="2" type="ORF">E1284_15965</name>
</gene>
<organism evidence="2 3">
    <name type="scientific">Actinomadura bangladeshensis</name>
    <dbReference type="NCBI Taxonomy" id="453573"/>
    <lineage>
        <taxon>Bacteria</taxon>
        <taxon>Bacillati</taxon>
        <taxon>Actinomycetota</taxon>
        <taxon>Actinomycetes</taxon>
        <taxon>Streptosporangiales</taxon>
        <taxon>Thermomonosporaceae</taxon>
        <taxon>Actinomadura</taxon>
    </lineage>
</organism>
<dbReference type="EMBL" id="SMJW01000070">
    <property type="protein sequence ID" value="TDC15203.1"/>
    <property type="molecule type" value="Genomic_DNA"/>
</dbReference>
<sequence length="240" mass="26258">MRVEIWSDVICPWCYIGKRQFEKALEGFDHRDRVEVVHRSFQLDPSFPAGETVDVADMLAEKYGMTRERAVEMNRQMEQRAAGVGLEYHLEGGRAGNTADAHRLIHLGAEHGVQDAVVEALFKAHFSDRRSVFDHDSLVEVVAEAGLDAAEAREVLASDRFASDVDAEQRAARDIGATGVPFFVVDRRYGVSGAQPAETFAQVLDKAWAEANPALTTIGDDAAACTDDACAVPAEDPSPR</sequence>
<dbReference type="Proteomes" id="UP000295431">
    <property type="component" value="Unassembled WGS sequence"/>
</dbReference>
<dbReference type="GO" id="GO:0016491">
    <property type="term" value="F:oxidoreductase activity"/>
    <property type="evidence" value="ECO:0007669"/>
    <property type="project" value="InterPro"/>
</dbReference>
<dbReference type="RefSeq" id="WP_131939877.1">
    <property type="nucleotide sequence ID" value="NZ_BAAAMX010000001.1"/>
</dbReference>
<dbReference type="Pfam" id="PF01323">
    <property type="entry name" value="DSBA"/>
    <property type="match status" value="1"/>
</dbReference>